<gene>
    <name evidence="2" type="ORF">DM01DRAFT_1334381</name>
</gene>
<organism evidence="2 3">
    <name type="scientific">Hesseltinella vesiculosa</name>
    <dbReference type="NCBI Taxonomy" id="101127"/>
    <lineage>
        <taxon>Eukaryota</taxon>
        <taxon>Fungi</taxon>
        <taxon>Fungi incertae sedis</taxon>
        <taxon>Mucoromycota</taxon>
        <taxon>Mucoromycotina</taxon>
        <taxon>Mucoromycetes</taxon>
        <taxon>Mucorales</taxon>
        <taxon>Cunninghamellaceae</taxon>
        <taxon>Hesseltinella</taxon>
    </lineage>
</organism>
<keyword evidence="1" id="KW-0812">Transmembrane</keyword>
<comment type="caution">
    <text evidence="2">The sequence shown here is derived from an EMBL/GenBank/DDBJ whole genome shotgun (WGS) entry which is preliminary data.</text>
</comment>
<feature type="transmembrane region" description="Helical" evidence="1">
    <location>
        <begin position="23"/>
        <end position="43"/>
    </location>
</feature>
<protein>
    <submittedName>
        <fullName evidence="2">Uncharacterized protein</fullName>
    </submittedName>
</protein>
<evidence type="ECO:0000256" key="1">
    <source>
        <dbReference type="SAM" id="Phobius"/>
    </source>
</evidence>
<proteinExistence type="predicted"/>
<keyword evidence="1" id="KW-0472">Membrane</keyword>
<sequence length="129" mass="14084">MANREEIIKEKLINYKLNDEERLVIRSALFNLVTFASVGAAALGVSGRMWGKSRASVSGKPRTAIPTILGTFTGLALGGLMGMSQGMKKVRHNLPADSPLLSIIKENEQLKSQEETGMLLNTETDPRQE</sequence>
<keyword evidence="1" id="KW-1133">Transmembrane helix</keyword>
<feature type="transmembrane region" description="Helical" evidence="1">
    <location>
        <begin position="63"/>
        <end position="83"/>
    </location>
</feature>
<name>A0A1X2GLS5_9FUNG</name>
<evidence type="ECO:0000313" key="3">
    <source>
        <dbReference type="Proteomes" id="UP000242146"/>
    </source>
</evidence>
<dbReference type="Proteomes" id="UP000242146">
    <property type="component" value="Unassembled WGS sequence"/>
</dbReference>
<reference evidence="2 3" key="1">
    <citation type="submission" date="2016-07" db="EMBL/GenBank/DDBJ databases">
        <title>Pervasive Adenine N6-methylation of Active Genes in Fungi.</title>
        <authorList>
            <consortium name="DOE Joint Genome Institute"/>
            <person name="Mondo S.J."/>
            <person name="Dannebaum R.O."/>
            <person name="Kuo R.C."/>
            <person name="Labutti K."/>
            <person name="Haridas S."/>
            <person name="Kuo A."/>
            <person name="Salamov A."/>
            <person name="Ahrendt S.R."/>
            <person name="Lipzen A."/>
            <person name="Sullivan W."/>
            <person name="Andreopoulos W.B."/>
            <person name="Clum A."/>
            <person name="Lindquist E."/>
            <person name="Daum C."/>
            <person name="Ramamoorthy G.K."/>
            <person name="Gryganskyi A."/>
            <person name="Culley D."/>
            <person name="Magnuson J.K."/>
            <person name="James T.Y."/>
            <person name="O'Malley M.A."/>
            <person name="Stajich J.E."/>
            <person name="Spatafora J.W."/>
            <person name="Visel A."/>
            <person name="Grigoriev I.V."/>
        </authorList>
    </citation>
    <scope>NUCLEOTIDE SEQUENCE [LARGE SCALE GENOMIC DNA]</scope>
    <source>
        <strain evidence="2 3">NRRL 3301</strain>
    </source>
</reference>
<keyword evidence="3" id="KW-1185">Reference proteome</keyword>
<dbReference type="OrthoDB" id="2261101at2759"/>
<evidence type="ECO:0000313" key="2">
    <source>
        <dbReference type="EMBL" id="ORX56822.1"/>
    </source>
</evidence>
<dbReference type="AlphaFoldDB" id="A0A1X2GLS5"/>
<accession>A0A1X2GLS5</accession>
<dbReference type="EMBL" id="MCGT01000009">
    <property type="protein sequence ID" value="ORX56822.1"/>
    <property type="molecule type" value="Genomic_DNA"/>
</dbReference>